<accession>A0A365XUP5</accession>
<organism evidence="1 2">
    <name type="scientific">Chitinophaga flava</name>
    <dbReference type="NCBI Taxonomy" id="2259036"/>
    <lineage>
        <taxon>Bacteria</taxon>
        <taxon>Pseudomonadati</taxon>
        <taxon>Bacteroidota</taxon>
        <taxon>Chitinophagia</taxon>
        <taxon>Chitinophagales</taxon>
        <taxon>Chitinophagaceae</taxon>
        <taxon>Chitinophaga</taxon>
    </lineage>
</organism>
<dbReference type="RefSeq" id="WP_113618803.1">
    <property type="nucleotide sequence ID" value="NZ_QFFJ01000002.1"/>
</dbReference>
<proteinExistence type="predicted"/>
<sequence>MKQAIFNAKISNGNISVPVLGIHTGAIFNKEVELSVGNQTRRGVLQPDGIATDNGFFRFSEIGDAEAELLIGGTATTTVSSTQIDNRGYLGQQPGDMDK</sequence>
<protein>
    <submittedName>
        <fullName evidence="1">Uncharacterized protein</fullName>
    </submittedName>
</protein>
<gene>
    <name evidence="1" type="ORF">DF182_26645</name>
</gene>
<evidence type="ECO:0000313" key="1">
    <source>
        <dbReference type="EMBL" id="RBL90053.1"/>
    </source>
</evidence>
<dbReference type="AlphaFoldDB" id="A0A365XUP5"/>
<dbReference type="EMBL" id="QFFJ01000002">
    <property type="protein sequence ID" value="RBL90053.1"/>
    <property type="molecule type" value="Genomic_DNA"/>
</dbReference>
<comment type="caution">
    <text evidence="1">The sequence shown here is derived from an EMBL/GenBank/DDBJ whole genome shotgun (WGS) entry which is preliminary data.</text>
</comment>
<reference evidence="1 2" key="1">
    <citation type="submission" date="2018-05" db="EMBL/GenBank/DDBJ databases">
        <title>Chitinophaga sp. K3CV102501T nov., isolated from isolated from a monsoon evergreen broad-leaved forest soil.</title>
        <authorList>
            <person name="Lv Y."/>
        </authorList>
    </citation>
    <scope>NUCLEOTIDE SEQUENCE [LARGE SCALE GENOMIC DNA]</scope>
    <source>
        <strain evidence="1 2">GDMCC 1.1325</strain>
    </source>
</reference>
<evidence type="ECO:0000313" key="2">
    <source>
        <dbReference type="Proteomes" id="UP000253410"/>
    </source>
</evidence>
<dbReference type="Proteomes" id="UP000253410">
    <property type="component" value="Unassembled WGS sequence"/>
</dbReference>
<keyword evidence="2" id="KW-1185">Reference proteome</keyword>
<name>A0A365XUP5_9BACT</name>